<protein>
    <submittedName>
        <fullName evidence="1">PcfJ like protein</fullName>
    </submittedName>
</protein>
<sequence>MSPEQLMNYLNRQKKESYPGMKIQDVWNQYEDYLSMSRTLGKHMDDALVHRPRELKRRHDEVNEEVELHREEFERKRNAEMARKQAEEMRNKYPGYEDILSEISEKFEYQNDTYCIVVPRDFMEITAEGMALHHCVGNTERYFDRIVSRETYICFLRQQSSPDKPFYTIEVEPGGTIRQHRGAYDEEPGIEEIKPFLREWQKVIRKRMSRQDHEYAAQSEILRQKNIEELKAKNNTVVLKGLAEDLMEVI</sequence>
<proteinExistence type="predicted"/>
<reference evidence="1" key="1">
    <citation type="journal article" date="2021" name="Proc. Natl. Acad. Sci. U.S.A.">
        <title>A Catalog of Tens of Thousands of Viruses from Human Metagenomes Reveals Hidden Associations with Chronic Diseases.</title>
        <authorList>
            <person name="Tisza M.J."/>
            <person name="Buck C.B."/>
        </authorList>
    </citation>
    <scope>NUCLEOTIDE SEQUENCE</scope>
    <source>
        <strain evidence="1">CtHjy10</strain>
    </source>
</reference>
<dbReference type="InterPro" id="IPR025586">
    <property type="entry name" value="PcfJ"/>
</dbReference>
<evidence type="ECO:0000313" key="1">
    <source>
        <dbReference type="EMBL" id="DAD79718.1"/>
    </source>
</evidence>
<organism evidence="1">
    <name type="scientific">Siphoviridae sp. ctHjy10</name>
    <dbReference type="NCBI Taxonomy" id="2826234"/>
    <lineage>
        <taxon>Viruses</taxon>
        <taxon>Duplodnaviria</taxon>
        <taxon>Heunggongvirae</taxon>
        <taxon>Uroviricota</taxon>
        <taxon>Caudoviricetes</taxon>
    </lineage>
</organism>
<name>A0A8S5MBV7_9CAUD</name>
<dbReference type="Pfam" id="PF14284">
    <property type="entry name" value="PcfJ"/>
    <property type="match status" value="1"/>
</dbReference>
<dbReference type="EMBL" id="BK014871">
    <property type="protein sequence ID" value="DAD79718.1"/>
    <property type="molecule type" value="Genomic_DNA"/>
</dbReference>
<accession>A0A8S5MBV7</accession>